<accession>A0AAD0UC04</accession>
<dbReference type="Pfam" id="PF07007">
    <property type="entry name" value="LprI"/>
    <property type="match status" value="1"/>
</dbReference>
<dbReference type="Gene3D" id="1.20.1270.180">
    <property type="match status" value="1"/>
</dbReference>
<evidence type="ECO:0000256" key="1">
    <source>
        <dbReference type="SAM" id="SignalP"/>
    </source>
</evidence>
<feature type="chain" id="PRO_5041975735" evidence="1">
    <location>
        <begin position="21"/>
        <end position="130"/>
    </location>
</feature>
<feature type="signal peptide" evidence="1">
    <location>
        <begin position="1"/>
        <end position="20"/>
    </location>
</feature>
<name>A0AAD0UC04_9BURK</name>
<keyword evidence="1" id="KW-0732">Signal</keyword>
<protein>
    <submittedName>
        <fullName evidence="3">DUF1311 domain-containing protein</fullName>
    </submittedName>
</protein>
<sequence>MKKTISTFILFSLSALHAQASDCSKARNFAETEICKDHLLSALDMTLNRNYRVMMASDIGTVARKNLSASQRLWLQERNRCKDKECITTLYKRRLADICDYPVIAGVHPVCDEFNDVVENDLQRHDGEKR</sequence>
<dbReference type="EMBL" id="CP024996">
    <property type="protein sequence ID" value="AYR25662.1"/>
    <property type="molecule type" value="Genomic_DNA"/>
</dbReference>
<reference evidence="3 4" key="1">
    <citation type="submission" date="2017-11" db="EMBL/GenBank/DDBJ databases">
        <title>Complete genome sequence of Herbaspirillum rubrisubalbicans DSM 11543.</title>
        <authorList>
            <person name="Chen M."/>
            <person name="An Q."/>
        </authorList>
    </citation>
    <scope>NUCLEOTIDE SEQUENCE [LARGE SCALE GENOMIC DNA]</scope>
    <source>
        <strain evidence="3 4">DSM 11543</strain>
    </source>
</reference>
<dbReference type="PANTHER" id="PTHR37549:SF1">
    <property type="entry name" value="LIPOPROTEIN LPRI"/>
    <property type="match status" value="1"/>
</dbReference>
<proteinExistence type="predicted"/>
<feature type="domain" description="Lysozyme inhibitor LprI-like N-terminal" evidence="2">
    <location>
        <begin position="23"/>
        <end position="88"/>
    </location>
</feature>
<evidence type="ECO:0000313" key="4">
    <source>
        <dbReference type="Proteomes" id="UP000269199"/>
    </source>
</evidence>
<evidence type="ECO:0000259" key="2">
    <source>
        <dbReference type="Pfam" id="PF07007"/>
    </source>
</evidence>
<dbReference type="PANTHER" id="PTHR37549">
    <property type="entry name" value="LIPOPROTEIN LPRI"/>
    <property type="match status" value="1"/>
</dbReference>
<organism evidence="3 4">
    <name type="scientific">Herbaspirillum rubrisubalbicans</name>
    <dbReference type="NCBI Taxonomy" id="80842"/>
    <lineage>
        <taxon>Bacteria</taxon>
        <taxon>Pseudomonadati</taxon>
        <taxon>Pseudomonadota</taxon>
        <taxon>Betaproteobacteria</taxon>
        <taxon>Burkholderiales</taxon>
        <taxon>Oxalobacteraceae</taxon>
        <taxon>Herbaspirillum</taxon>
    </lineage>
</organism>
<dbReference type="Proteomes" id="UP000269199">
    <property type="component" value="Chromosome"/>
</dbReference>
<gene>
    <name evidence="3" type="ORF">RC54_18365</name>
</gene>
<dbReference type="AlphaFoldDB" id="A0AAD0UC04"/>
<evidence type="ECO:0000313" key="3">
    <source>
        <dbReference type="EMBL" id="AYR25662.1"/>
    </source>
</evidence>
<dbReference type="RefSeq" id="WP_061790350.1">
    <property type="nucleotide sequence ID" value="NZ_CP024996.1"/>
</dbReference>
<dbReference type="GO" id="GO:0005576">
    <property type="term" value="C:extracellular region"/>
    <property type="evidence" value="ECO:0007669"/>
    <property type="project" value="TreeGrafter"/>
</dbReference>
<dbReference type="InterPro" id="IPR009739">
    <property type="entry name" value="LprI-like_N"/>
</dbReference>
<dbReference type="InterPro" id="IPR052755">
    <property type="entry name" value="Lysozyme_Inhibitor_LprI"/>
</dbReference>